<evidence type="ECO:0000313" key="2">
    <source>
        <dbReference type="Proteomes" id="UP000246991"/>
    </source>
</evidence>
<accession>A0A317SQY4</accession>
<name>A0A317SQY4_9PEZI</name>
<comment type="caution">
    <text evidence="1">The sequence shown here is derived from an EMBL/GenBank/DDBJ whole genome shotgun (WGS) entry which is preliminary data.</text>
</comment>
<dbReference type="EMBL" id="PYWC01000036">
    <property type="protein sequence ID" value="PWW76190.1"/>
    <property type="molecule type" value="Genomic_DNA"/>
</dbReference>
<dbReference type="AlphaFoldDB" id="A0A317SQY4"/>
<dbReference type="Proteomes" id="UP000246991">
    <property type="component" value="Unassembled WGS sequence"/>
</dbReference>
<protein>
    <submittedName>
        <fullName evidence="1">Uncharacterized protein</fullName>
    </submittedName>
</protein>
<sequence>MGRGREGECVKWGEVGAKEKGKREEYMERILGMGKKERGILRNRGKRRKRTLGEEMGEQVFGLDENGL</sequence>
<reference evidence="1 2" key="1">
    <citation type="submission" date="2018-03" db="EMBL/GenBank/DDBJ databases">
        <title>Genomes of Pezizomycetes fungi and the evolution of truffles.</title>
        <authorList>
            <person name="Murat C."/>
            <person name="Payen T."/>
            <person name="Noel B."/>
            <person name="Kuo A."/>
            <person name="Martin F.M."/>
        </authorList>
    </citation>
    <scope>NUCLEOTIDE SEQUENCE [LARGE SCALE GENOMIC DNA]</scope>
    <source>
        <strain evidence="1">091103-1</strain>
    </source>
</reference>
<evidence type="ECO:0000313" key="1">
    <source>
        <dbReference type="EMBL" id="PWW76190.1"/>
    </source>
</evidence>
<proteinExistence type="predicted"/>
<gene>
    <name evidence="1" type="ORF">C7212DRAFT_318748</name>
</gene>
<organism evidence="1 2">
    <name type="scientific">Tuber magnatum</name>
    <name type="common">white Piedmont truffle</name>
    <dbReference type="NCBI Taxonomy" id="42249"/>
    <lineage>
        <taxon>Eukaryota</taxon>
        <taxon>Fungi</taxon>
        <taxon>Dikarya</taxon>
        <taxon>Ascomycota</taxon>
        <taxon>Pezizomycotina</taxon>
        <taxon>Pezizomycetes</taxon>
        <taxon>Pezizales</taxon>
        <taxon>Tuberaceae</taxon>
        <taxon>Tuber</taxon>
    </lineage>
</organism>
<keyword evidence="2" id="KW-1185">Reference proteome</keyword>